<evidence type="ECO:0008006" key="4">
    <source>
        <dbReference type="Google" id="ProtNLM"/>
    </source>
</evidence>
<name>A0ABW9XHJ4_9SPHN</name>
<organism evidence="2 3">
    <name type="scientific">Novosphingobium ovatum</name>
    <dbReference type="NCBI Taxonomy" id="1908523"/>
    <lineage>
        <taxon>Bacteria</taxon>
        <taxon>Pseudomonadati</taxon>
        <taxon>Pseudomonadota</taxon>
        <taxon>Alphaproteobacteria</taxon>
        <taxon>Sphingomonadales</taxon>
        <taxon>Sphingomonadaceae</taxon>
        <taxon>Novosphingobium</taxon>
    </lineage>
</organism>
<feature type="chain" id="PRO_5046206586" description="Serine protease" evidence="1">
    <location>
        <begin position="24"/>
        <end position="253"/>
    </location>
</feature>
<comment type="caution">
    <text evidence="2">The sequence shown here is derived from an EMBL/GenBank/DDBJ whole genome shotgun (WGS) entry which is preliminary data.</text>
</comment>
<evidence type="ECO:0000313" key="3">
    <source>
        <dbReference type="Proteomes" id="UP000753724"/>
    </source>
</evidence>
<reference evidence="3" key="1">
    <citation type="submission" date="2020-01" db="EMBL/GenBank/DDBJ databases">
        <title>Sphingomonas sp. strain CSW-10.</title>
        <authorList>
            <person name="Chen W.-M."/>
        </authorList>
    </citation>
    <scope>NUCLEOTIDE SEQUENCE [LARGE SCALE GENOMIC DNA]</scope>
    <source>
        <strain evidence="3">FSY-8</strain>
    </source>
</reference>
<dbReference type="SUPFAM" id="SSF50494">
    <property type="entry name" value="Trypsin-like serine proteases"/>
    <property type="match status" value="1"/>
</dbReference>
<gene>
    <name evidence="2" type="ORF">GTZ99_15915</name>
</gene>
<evidence type="ECO:0000256" key="1">
    <source>
        <dbReference type="SAM" id="SignalP"/>
    </source>
</evidence>
<evidence type="ECO:0000313" key="2">
    <source>
        <dbReference type="EMBL" id="NBC38040.1"/>
    </source>
</evidence>
<accession>A0ABW9XHJ4</accession>
<dbReference type="InterPro" id="IPR009003">
    <property type="entry name" value="Peptidase_S1_PA"/>
</dbReference>
<dbReference type="PROSITE" id="PS51257">
    <property type="entry name" value="PROKAR_LIPOPROTEIN"/>
    <property type="match status" value="1"/>
</dbReference>
<feature type="signal peptide" evidence="1">
    <location>
        <begin position="1"/>
        <end position="23"/>
    </location>
</feature>
<protein>
    <recommendedName>
        <fullName evidence="4">Serine protease</fullName>
    </recommendedName>
</protein>
<keyword evidence="3" id="KW-1185">Reference proteome</keyword>
<dbReference type="Proteomes" id="UP000753724">
    <property type="component" value="Unassembled WGS sequence"/>
</dbReference>
<proteinExistence type="predicted"/>
<dbReference type="EMBL" id="JAAAPO010000008">
    <property type="protein sequence ID" value="NBC38040.1"/>
    <property type="molecule type" value="Genomic_DNA"/>
</dbReference>
<sequence length="253" mass="25751">MVRHAFAAGLAVLLAGQGAVACAQSDASVVAPDPVAATCRPQFAVDGQAIAAGTAFVLDLTPPPRPDNPLAPRAEQVMLVTALHLFGPNGGLPAQILSADLPQHVGLTTCRGAQGQAWTARRTLAIAGAVPMAMPFRDVAGFATDAVGVAGAERLRLADRPPAVGDDVWVVAAMTADGRVRRHAARVIYVGDNALQYVFVDATLQLRASSGAAVVNAAGQVVGLHLGGGVDRGDLVGMAVPPSRLRALVEAAQ</sequence>
<keyword evidence="1" id="KW-0732">Signal</keyword>